<keyword evidence="2" id="KW-1185">Reference proteome</keyword>
<dbReference type="EMBL" id="QUAL01000184">
    <property type="protein sequence ID" value="RIQ18995.1"/>
    <property type="molecule type" value="Genomic_DNA"/>
</dbReference>
<reference evidence="1 2" key="1">
    <citation type="submission" date="2018-09" db="EMBL/GenBank/DDBJ databases">
        <title>Isolation, diversity and antifungal activity of actinobacteria from wheat.</title>
        <authorList>
            <person name="Han C."/>
        </authorList>
    </citation>
    <scope>NUCLEOTIDE SEQUENCE [LARGE SCALE GENOMIC DNA]</scope>
    <source>
        <strain evidence="1 2">NEAU-YY265</strain>
    </source>
</reference>
<name>A0A418KM35_9ACTN</name>
<gene>
    <name evidence="1" type="ORF">DY240_20225</name>
</gene>
<dbReference type="Proteomes" id="UP000284057">
    <property type="component" value="Unassembled WGS sequence"/>
</dbReference>
<dbReference type="OrthoDB" id="3526857at2"/>
<evidence type="ECO:0000313" key="1">
    <source>
        <dbReference type="EMBL" id="RIQ18995.1"/>
    </source>
</evidence>
<comment type="caution">
    <text evidence="1">The sequence shown here is derived from an EMBL/GenBank/DDBJ whole genome shotgun (WGS) entry which is preliminary data.</text>
</comment>
<protein>
    <submittedName>
        <fullName evidence="1">Transcriptional regulator</fullName>
    </submittedName>
</protein>
<dbReference type="AlphaFoldDB" id="A0A418KM35"/>
<dbReference type="RefSeq" id="WP_119661653.1">
    <property type="nucleotide sequence ID" value="NZ_QUAL01000184.1"/>
</dbReference>
<sequence length="438" mass="45975">MTAPRRSGAVRVGVVGPSDAVQRIVDVGQAMIGRDVPAISVVAASYSKQSQIADRVRGMVDRVDALLFAGPLPHDIALAEGVLTRPATHVELTGSSLYGAMIRAMREGVIDVERVSIDSLGADAVAEAYQECQLSQRQVHAMPYDAVDSAAGFAAFHERLYTAGRTTGALTTVGDVTDHLMSRGVPVVRIRATRSALRTSLRAAAFLGAGSLLESAGVAVGVVEVPDLPKGSSGESRQPWRLQQLRLEIVTALRPEAERAGISVLPRDDRSIMLLATVASLGRLTHQFSRADFVGLIQQRTGVAPLVGFGIGETAAAAERRAEQAVSESHGSTRAVVKFGDGSTLSLADEGEDAGPKLVEAKHLDTFHALRGGLPAAGAGVTIVDAESAAQVLGVSPRTARRVLQDLARVGLAWPVPPPADVVTPGRPRQTYRLVDAV</sequence>
<accession>A0A418KM35</accession>
<organism evidence="1 2">
    <name type="scientific">Jiangella rhizosphaerae</name>
    <dbReference type="NCBI Taxonomy" id="2293569"/>
    <lineage>
        <taxon>Bacteria</taxon>
        <taxon>Bacillati</taxon>
        <taxon>Actinomycetota</taxon>
        <taxon>Actinomycetes</taxon>
        <taxon>Jiangellales</taxon>
        <taxon>Jiangellaceae</taxon>
        <taxon>Jiangella</taxon>
    </lineage>
</organism>
<evidence type="ECO:0000313" key="2">
    <source>
        <dbReference type="Proteomes" id="UP000284057"/>
    </source>
</evidence>
<proteinExistence type="predicted"/>